<reference evidence="2" key="1">
    <citation type="submission" date="2021-01" db="EMBL/GenBank/DDBJ databases">
        <title>Novel species in genus Nocardioides.</title>
        <authorList>
            <person name="Zhang G."/>
        </authorList>
    </citation>
    <scope>NUCLEOTIDE SEQUENCE</scope>
    <source>
        <strain evidence="2">Zg-536</strain>
    </source>
</reference>
<feature type="compositionally biased region" description="Gly residues" evidence="1">
    <location>
        <begin position="119"/>
        <end position="128"/>
    </location>
</feature>
<dbReference type="RefSeq" id="WP_205290876.1">
    <property type="nucleotide sequence ID" value="NZ_CP074406.1"/>
</dbReference>
<evidence type="ECO:0000313" key="3">
    <source>
        <dbReference type="Proteomes" id="UP000663791"/>
    </source>
</evidence>
<proteinExistence type="predicted"/>
<dbReference type="EMBL" id="JAERTX010000005">
    <property type="protein sequence ID" value="MBM9459550.1"/>
    <property type="molecule type" value="Genomic_DNA"/>
</dbReference>
<gene>
    <name evidence="2" type="ORF">JK386_06520</name>
</gene>
<keyword evidence="3" id="KW-1185">Reference proteome</keyword>
<name>A0A939BY52_9ACTN</name>
<evidence type="ECO:0000256" key="1">
    <source>
        <dbReference type="SAM" id="MobiDB-lite"/>
    </source>
</evidence>
<feature type="region of interest" description="Disordered" evidence="1">
    <location>
        <begin position="106"/>
        <end position="128"/>
    </location>
</feature>
<protein>
    <submittedName>
        <fullName evidence="2">Uncharacterized protein</fullName>
    </submittedName>
</protein>
<sequence>MAVTLAVPIAVLQQVRAEWDDAGDRLDGAWRRLAKASTAGFSPRVAKAVEDFREPWATEVKAAAQRATDYAEEIVVFCGHVQLTDVEQAEKVRSLLPWAHRDADVAEAPAGPVPSHGGCPPGGAGAHP</sequence>
<evidence type="ECO:0000313" key="2">
    <source>
        <dbReference type="EMBL" id="MBM9459550.1"/>
    </source>
</evidence>
<dbReference type="AlphaFoldDB" id="A0A939BY52"/>
<organism evidence="2 3">
    <name type="scientific">Nocardioides faecalis</name>
    <dbReference type="NCBI Taxonomy" id="2803858"/>
    <lineage>
        <taxon>Bacteria</taxon>
        <taxon>Bacillati</taxon>
        <taxon>Actinomycetota</taxon>
        <taxon>Actinomycetes</taxon>
        <taxon>Propionibacteriales</taxon>
        <taxon>Nocardioidaceae</taxon>
        <taxon>Nocardioides</taxon>
    </lineage>
</organism>
<comment type="caution">
    <text evidence="2">The sequence shown here is derived from an EMBL/GenBank/DDBJ whole genome shotgun (WGS) entry which is preliminary data.</text>
</comment>
<dbReference type="Proteomes" id="UP000663791">
    <property type="component" value="Unassembled WGS sequence"/>
</dbReference>
<accession>A0A939BY52</accession>